<proteinExistence type="predicted"/>
<evidence type="ECO:0000256" key="2">
    <source>
        <dbReference type="SAM" id="SignalP"/>
    </source>
</evidence>
<gene>
    <name evidence="3" type="ORF">HID58_080477</name>
</gene>
<keyword evidence="1" id="KW-0812">Transmembrane</keyword>
<protein>
    <submittedName>
        <fullName evidence="3">Uncharacterized protein</fullName>
    </submittedName>
</protein>
<evidence type="ECO:0000256" key="1">
    <source>
        <dbReference type="SAM" id="Phobius"/>
    </source>
</evidence>
<name>A0ABQ7Y532_BRANA</name>
<keyword evidence="2" id="KW-0732">Signal</keyword>
<keyword evidence="1" id="KW-0472">Membrane</keyword>
<evidence type="ECO:0000313" key="3">
    <source>
        <dbReference type="EMBL" id="KAH0863266.1"/>
    </source>
</evidence>
<keyword evidence="1" id="KW-1133">Transmembrane helix</keyword>
<feature type="transmembrane region" description="Helical" evidence="1">
    <location>
        <begin position="47"/>
        <end position="66"/>
    </location>
</feature>
<comment type="caution">
    <text evidence="3">The sequence shown here is derived from an EMBL/GenBank/DDBJ whole genome shotgun (WGS) entry which is preliminary data.</text>
</comment>
<dbReference type="Proteomes" id="UP000824890">
    <property type="component" value="Unassembled WGS sequence"/>
</dbReference>
<reference evidence="3 4" key="1">
    <citation type="submission" date="2021-05" db="EMBL/GenBank/DDBJ databases">
        <title>Genome Assembly of Synthetic Allotetraploid Brassica napus Reveals Homoeologous Exchanges between Subgenomes.</title>
        <authorList>
            <person name="Davis J.T."/>
        </authorList>
    </citation>
    <scope>NUCLEOTIDE SEQUENCE [LARGE SCALE GENOMIC DNA]</scope>
    <source>
        <strain evidence="4">cv. Da-Ae</strain>
        <tissue evidence="3">Seedling</tissue>
    </source>
</reference>
<sequence>MLLQLLMFLTTSSSSLHSSICFLLCMSLSEAGIALGELQSLVDLYDFISMATIFLIDVLYVTPTLISKKKA</sequence>
<dbReference type="EMBL" id="JAGKQM010000018">
    <property type="protein sequence ID" value="KAH0863266.1"/>
    <property type="molecule type" value="Genomic_DNA"/>
</dbReference>
<feature type="chain" id="PRO_5045749544" evidence="2">
    <location>
        <begin position="32"/>
        <end position="71"/>
    </location>
</feature>
<keyword evidence="4" id="KW-1185">Reference proteome</keyword>
<organism evidence="3 4">
    <name type="scientific">Brassica napus</name>
    <name type="common">Rape</name>
    <dbReference type="NCBI Taxonomy" id="3708"/>
    <lineage>
        <taxon>Eukaryota</taxon>
        <taxon>Viridiplantae</taxon>
        <taxon>Streptophyta</taxon>
        <taxon>Embryophyta</taxon>
        <taxon>Tracheophyta</taxon>
        <taxon>Spermatophyta</taxon>
        <taxon>Magnoliopsida</taxon>
        <taxon>eudicotyledons</taxon>
        <taxon>Gunneridae</taxon>
        <taxon>Pentapetalae</taxon>
        <taxon>rosids</taxon>
        <taxon>malvids</taxon>
        <taxon>Brassicales</taxon>
        <taxon>Brassicaceae</taxon>
        <taxon>Brassiceae</taxon>
        <taxon>Brassica</taxon>
    </lineage>
</organism>
<accession>A0ABQ7Y532</accession>
<evidence type="ECO:0000313" key="4">
    <source>
        <dbReference type="Proteomes" id="UP000824890"/>
    </source>
</evidence>
<feature type="signal peptide" evidence="2">
    <location>
        <begin position="1"/>
        <end position="31"/>
    </location>
</feature>